<feature type="domain" description="Macro" evidence="1">
    <location>
        <begin position="1"/>
        <end position="180"/>
    </location>
</feature>
<dbReference type="EMBL" id="FUYC01000001">
    <property type="protein sequence ID" value="SKA72050.1"/>
    <property type="molecule type" value="Genomic_DNA"/>
</dbReference>
<dbReference type="InterPro" id="IPR043472">
    <property type="entry name" value="Macro_dom-like"/>
</dbReference>
<dbReference type="CDD" id="cd02908">
    <property type="entry name" value="Macro_OAADPr_deacetylase"/>
    <property type="match status" value="1"/>
</dbReference>
<dbReference type="SUPFAM" id="SSF52949">
    <property type="entry name" value="Macro domain-like"/>
    <property type="match status" value="1"/>
</dbReference>
<dbReference type="PROSITE" id="PS51154">
    <property type="entry name" value="MACRO"/>
    <property type="match status" value="1"/>
</dbReference>
<dbReference type="RefSeq" id="WP_078715844.1">
    <property type="nucleotide sequence ID" value="NZ_FUYC01000001.1"/>
</dbReference>
<keyword evidence="3" id="KW-1185">Reference proteome</keyword>
<sequence length="180" mass="19067">MQTWTFSGNSLHILEGDITRADTRAIVNAANPRLAGGGGVDGAIQRAAGPKLLLTGQDLVRVHGMVSPGDAVITPAFDLPHDYVIHAVGPIWNGGENNEARLLESAYTVSLLLARAHNIPSLAFPAISCGAYGYPVEQAAPIALRTLAEGLEEGLVQSVQLILHGADACHHWQEQARKLL</sequence>
<reference evidence="2 3" key="1">
    <citation type="submission" date="2017-02" db="EMBL/GenBank/DDBJ databases">
        <authorList>
            <person name="Peterson S.W."/>
        </authorList>
    </citation>
    <scope>NUCLEOTIDE SEQUENCE [LARGE SCALE GENOMIC DNA]</scope>
    <source>
        <strain evidence="2 3">DSM 16080</strain>
    </source>
</reference>
<dbReference type="STRING" id="1121449.SAMN02745704_00267"/>
<dbReference type="PANTHER" id="PTHR11106">
    <property type="entry name" value="GANGLIOSIDE INDUCED DIFFERENTIATION ASSOCIATED PROTEIN 2-RELATED"/>
    <property type="match status" value="1"/>
</dbReference>
<gene>
    <name evidence="2" type="ORF">SAMN02745704_00267</name>
</gene>
<dbReference type="OrthoDB" id="6194521at2"/>
<name>A0A1T4W456_9BACT</name>
<protein>
    <submittedName>
        <fullName evidence="2">O-acetyl-ADP-ribose deacetylase (Regulator of RNase III), contains Macro domain</fullName>
    </submittedName>
</protein>
<evidence type="ECO:0000313" key="2">
    <source>
        <dbReference type="EMBL" id="SKA72050.1"/>
    </source>
</evidence>
<dbReference type="SMART" id="SM00506">
    <property type="entry name" value="A1pp"/>
    <property type="match status" value="1"/>
</dbReference>
<dbReference type="PANTHER" id="PTHR11106:SF27">
    <property type="entry name" value="MACRO DOMAIN-CONTAINING PROTEIN"/>
    <property type="match status" value="1"/>
</dbReference>
<dbReference type="AlphaFoldDB" id="A0A1T4W456"/>
<organism evidence="2 3">
    <name type="scientific">Paucidesulfovibrio gracilis DSM 16080</name>
    <dbReference type="NCBI Taxonomy" id="1121449"/>
    <lineage>
        <taxon>Bacteria</taxon>
        <taxon>Pseudomonadati</taxon>
        <taxon>Thermodesulfobacteriota</taxon>
        <taxon>Desulfovibrionia</taxon>
        <taxon>Desulfovibrionales</taxon>
        <taxon>Desulfovibrionaceae</taxon>
        <taxon>Paucidesulfovibrio</taxon>
    </lineage>
</organism>
<evidence type="ECO:0000313" key="3">
    <source>
        <dbReference type="Proteomes" id="UP000190027"/>
    </source>
</evidence>
<dbReference type="Gene3D" id="3.40.220.10">
    <property type="entry name" value="Leucine Aminopeptidase, subunit E, domain 1"/>
    <property type="match status" value="1"/>
</dbReference>
<dbReference type="Proteomes" id="UP000190027">
    <property type="component" value="Unassembled WGS sequence"/>
</dbReference>
<dbReference type="InterPro" id="IPR002589">
    <property type="entry name" value="Macro_dom"/>
</dbReference>
<proteinExistence type="predicted"/>
<evidence type="ECO:0000259" key="1">
    <source>
        <dbReference type="PROSITE" id="PS51154"/>
    </source>
</evidence>
<dbReference type="Pfam" id="PF01661">
    <property type="entry name" value="Macro"/>
    <property type="match status" value="1"/>
</dbReference>
<accession>A0A1T4W456</accession>